<dbReference type="PANTHER" id="PTHR12953">
    <property type="entry name" value="MEMBRANE PROTEIN CH1 RELATED"/>
    <property type="match status" value="1"/>
</dbReference>
<protein>
    <submittedName>
        <fullName evidence="8">SUN domain-containing ossification factor isoform X4</fullName>
    </submittedName>
</protein>
<dbReference type="AlphaFoldDB" id="A0A7D9HSY6"/>
<feature type="coiled-coil region" evidence="5">
    <location>
        <begin position="810"/>
        <end position="873"/>
    </location>
</feature>
<evidence type="ECO:0000313" key="8">
    <source>
        <dbReference type="EMBL" id="CAB3991253.1"/>
    </source>
</evidence>
<keyword evidence="7" id="KW-0732">Signal</keyword>
<feature type="compositionally biased region" description="Polar residues" evidence="6">
    <location>
        <begin position="512"/>
        <end position="528"/>
    </location>
</feature>
<feature type="region of interest" description="Disordered" evidence="6">
    <location>
        <begin position="292"/>
        <end position="320"/>
    </location>
</feature>
<evidence type="ECO:0000256" key="4">
    <source>
        <dbReference type="ARBA" id="ARBA00023136"/>
    </source>
</evidence>
<dbReference type="CDD" id="cd14686">
    <property type="entry name" value="bZIP"/>
    <property type="match status" value="1"/>
</dbReference>
<reference evidence="8" key="1">
    <citation type="submission" date="2020-04" db="EMBL/GenBank/DDBJ databases">
        <authorList>
            <person name="Alioto T."/>
            <person name="Alioto T."/>
            <person name="Gomez Garrido J."/>
        </authorList>
    </citation>
    <scope>NUCLEOTIDE SEQUENCE</scope>
    <source>
        <strain evidence="8">A484AB</strain>
    </source>
</reference>
<evidence type="ECO:0000256" key="6">
    <source>
        <dbReference type="SAM" id="MobiDB-lite"/>
    </source>
</evidence>
<evidence type="ECO:0000256" key="1">
    <source>
        <dbReference type="ARBA" id="ARBA00004308"/>
    </source>
</evidence>
<feature type="signal peptide" evidence="7">
    <location>
        <begin position="1"/>
        <end position="22"/>
    </location>
</feature>
<proteinExistence type="predicted"/>
<dbReference type="InterPro" id="IPR012919">
    <property type="entry name" value="SUN_dom"/>
</dbReference>
<feature type="region of interest" description="Disordered" evidence="6">
    <location>
        <begin position="603"/>
        <end position="643"/>
    </location>
</feature>
<organism evidence="8 9">
    <name type="scientific">Paramuricea clavata</name>
    <name type="common">Red gorgonian</name>
    <name type="synonym">Violescent sea-whip</name>
    <dbReference type="NCBI Taxonomy" id="317549"/>
    <lineage>
        <taxon>Eukaryota</taxon>
        <taxon>Metazoa</taxon>
        <taxon>Cnidaria</taxon>
        <taxon>Anthozoa</taxon>
        <taxon>Octocorallia</taxon>
        <taxon>Malacalcyonacea</taxon>
        <taxon>Plexauridae</taxon>
        <taxon>Paramuricea</taxon>
    </lineage>
</organism>
<keyword evidence="4" id="KW-0472">Membrane</keyword>
<feature type="compositionally biased region" description="Basic and acidic residues" evidence="6">
    <location>
        <begin position="501"/>
        <end position="511"/>
    </location>
</feature>
<feature type="compositionally biased region" description="Polar residues" evidence="6">
    <location>
        <begin position="603"/>
        <end position="618"/>
    </location>
</feature>
<dbReference type="Pfam" id="PF07738">
    <property type="entry name" value="Sad1_UNC"/>
    <property type="match status" value="1"/>
</dbReference>
<evidence type="ECO:0000256" key="3">
    <source>
        <dbReference type="ARBA" id="ARBA00022989"/>
    </source>
</evidence>
<dbReference type="EMBL" id="CACRXK020001813">
    <property type="protein sequence ID" value="CAB3991253.1"/>
    <property type="molecule type" value="Genomic_DNA"/>
</dbReference>
<feature type="region of interest" description="Disordered" evidence="6">
    <location>
        <begin position="352"/>
        <end position="373"/>
    </location>
</feature>
<evidence type="ECO:0000313" key="9">
    <source>
        <dbReference type="Proteomes" id="UP001152795"/>
    </source>
</evidence>
<dbReference type="GO" id="GO:0005737">
    <property type="term" value="C:cytoplasm"/>
    <property type="evidence" value="ECO:0007669"/>
    <property type="project" value="TreeGrafter"/>
</dbReference>
<dbReference type="PANTHER" id="PTHR12953:SF0">
    <property type="entry name" value="SUN DOMAIN-CONTAINING OSSIFICATION FACTOR"/>
    <property type="match status" value="1"/>
</dbReference>
<dbReference type="GO" id="GO:0034975">
    <property type="term" value="P:protein folding in endoplasmic reticulum"/>
    <property type="evidence" value="ECO:0007669"/>
    <property type="project" value="TreeGrafter"/>
</dbReference>
<dbReference type="PROSITE" id="PS51469">
    <property type="entry name" value="SUN"/>
    <property type="match status" value="1"/>
</dbReference>
<feature type="non-terminal residue" evidence="8">
    <location>
        <position position="922"/>
    </location>
</feature>
<dbReference type="InterPro" id="IPR008979">
    <property type="entry name" value="Galactose-bd-like_sf"/>
</dbReference>
<feature type="chain" id="PRO_5043960932" evidence="7">
    <location>
        <begin position="23"/>
        <end position="922"/>
    </location>
</feature>
<keyword evidence="2" id="KW-0812">Transmembrane</keyword>
<comment type="subcellular location">
    <subcellularLocation>
        <location evidence="1">Endomembrane system</location>
    </subcellularLocation>
</comment>
<feature type="region of interest" description="Disordered" evidence="6">
    <location>
        <begin position="703"/>
        <end position="781"/>
    </location>
</feature>
<gene>
    <name evidence="8" type="ORF">PACLA_8A059703</name>
</gene>
<evidence type="ECO:0000256" key="5">
    <source>
        <dbReference type="SAM" id="Coils"/>
    </source>
</evidence>
<evidence type="ECO:0000256" key="2">
    <source>
        <dbReference type="ARBA" id="ARBA00022692"/>
    </source>
</evidence>
<feature type="compositionally biased region" description="Basic and acidic residues" evidence="6">
    <location>
        <begin position="459"/>
        <end position="477"/>
    </location>
</feature>
<comment type="caution">
    <text evidence="8">The sequence shown here is derived from an EMBL/GenBank/DDBJ whole genome shotgun (WGS) entry which is preliminary data.</text>
</comment>
<keyword evidence="9" id="KW-1185">Reference proteome</keyword>
<keyword evidence="5" id="KW-0175">Coiled coil</keyword>
<evidence type="ECO:0000256" key="7">
    <source>
        <dbReference type="SAM" id="SignalP"/>
    </source>
</evidence>
<feature type="region of interest" description="Disordered" evidence="6">
    <location>
        <begin position="665"/>
        <end position="691"/>
    </location>
</feature>
<dbReference type="OrthoDB" id="5979858at2759"/>
<dbReference type="Proteomes" id="UP001152795">
    <property type="component" value="Unassembled WGS sequence"/>
</dbReference>
<name>A0A7D9HSY6_PARCT</name>
<dbReference type="GO" id="GO:0016020">
    <property type="term" value="C:membrane"/>
    <property type="evidence" value="ECO:0007669"/>
    <property type="project" value="InterPro"/>
</dbReference>
<feature type="compositionally biased region" description="Polar residues" evidence="6">
    <location>
        <begin position="737"/>
        <end position="755"/>
    </location>
</feature>
<dbReference type="GO" id="GO:0012505">
    <property type="term" value="C:endomembrane system"/>
    <property type="evidence" value="ECO:0007669"/>
    <property type="project" value="UniProtKB-SubCell"/>
</dbReference>
<sequence>MARGILLSVLWVTLLLCRFVQLRPITLDSDGKKVDNFGNTAEDDTEKMFENLDRDESVDSGDGRKVQNVKNNKKIPHGVTSTNNRNTGEPMLTNNEYIIPEEPTEVDEEGTPEDMPSFNEWKRKKFAQEEEKKVPQINEKVYEHMIDHKLINHASVDCGANIQEKNQEARNANSILLENKDAYMLNPCSANVWVIVELCDHVQVISLQLANFEMFSSTIEKFQVSFSTRYPTREWSPVQEFVAKPEKTIQTFTIDPTFAKYIKVEQLSHHGSEHYCPWSLLRVYGNSMVAEYEEHESSQDGNPSGIHEDLNTSSNTTEDKQIPQGILKSVIDAVLNFVKELVKKLIVDTEDGTNSTSNIANTTKYPEDNYIQPPLPIVQLTPRDDYEASYHGNKLDNDETSNTCLSGSECDSTESIPNSHQAFLEIVHNICSRRLKCAEAFYANFSKISAANTTNEEENLSKNTKERSLNQDLEKADSQILPEEGYPKENVRVSDSTVSDVIEKQNTRKPENSTNSSQTMPPETNSASKPVYTDISAIAGNPFTPIVLPSSKTSNRLESSSVSGVTKSIDEYDFDRAAAPTHSAQPPLAVNDKPNLVEQPTYQYQASSDTKSTPSENVGFSRASEGLPKVSDSPTSTLDHGTIPSSSIITEAVNGDTIVHERLPGNNKEYERDFKGSPRSNKDHEDVPNPHVDVLKMTLTDAETKEGTAEPEQANEDLACDSNSSIKEEETPENMCSIKQDSSGQCKMKNVTNSKMPEKAKSSNNDPGPVKPVPTHGNAMSNVKKESPLVTLGKKIKVLEQNDYMMKLFLEELSERYRASMNDVKRKMKRKMEAMEMKILKLSKENKSLRRMYYSLESTILTLTNRIEQLEENETTSRLIVANQQQLKRIYSNYSQNFSQFCLSCMMYSECNIKINAQHNKY</sequence>
<feature type="compositionally biased region" description="Polar residues" evidence="6">
    <location>
        <begin position="632"/>
        <end position="643"/>
    </location>
</feature>
<feature type="compositionally biased region" description="Polar residues" evidence="6">
    <location>
        <begin position="352"/>
        <end position="364"/>
    </location>
</feature>
<feature type="compositionally biased region" description="Basic and acidic residues" evidence="6">
    <location>
        <begin position="665"/>
        <end position="688"/>
    </location>
</feature>
<dbReference type="Gene3D" id="2.60.120.260">
    <property type="entry name" value="Galactose-binding domain-like"/>
    <property type="match status" value="1"/>
</dbReference>
<feature type="region of interest" description="Disordered" evidence="6">
    <location>
        <begin position="453"/>
        <end position="529"/>
    </location>
</feature>
<keyword evidence="3" id="KW-1133">Transmembrane helix</keyword>
<dbReference type="SUPFAM" id="SSF49785">
    <property type="entry name" value="Galactose-binding domain-like"/>
    <property type="match status" value="1"/>
</dbReference>
<accession>A0A7D9HSY6</accession>
<dbReference type="InterPro" id="IPR045120">
    <property type="entry name" value="Suco/Slp1-like"/>
</dbReference>